<dbReference type="Proteomes" id="UP000223913">
    <property type="component" value="Unassembled WGS sequence"/>
</dbReference>
<organism evidence="1 2">
    <name type="scientific">Flavilitoribacter nigricans (strain ATCC 23147 / DSM 23189 / NBRC 102662 / NCIMB 1420 / SS-2)</name>
    <name type="common">Lewinella nigricans</name>
    <dbReference type="NCBI Taxonomy" id="1122177"/>
    <lineage>
        <taxon>Bacteria</taxon>
        <taxon>Pseudomonadati</taxon>
        <taxon>Bacteroidota</taxon>
        <taxon>Saprospiria</taxon>
        <taxon>Saprospirales</taxon>
        <taxon>Lewinellaceae</taxon>
        <taxon>Flavilitoribacter</taxon>
    </lineage>
</organism>
<sequence length="184" mass="21667">MELYQILNELDQAEDVHLGRILILLNEFSQGKREKKIEGLTKLAKLDFLLRYPLYLERALIARRKSTKNVQILPHEKDSVESKMVRYKYGPWDFRYRKFINILIGLGLAYYEQEGKRINIGITPKGKEYAEKLLQTHSFDDVRRRAKLVKTNFDLSATSLMKFIYQTFPEIGSLDLGKEIQHEN</sequence>
<protein>
    <submittedName>
        <fullName evidence="1">Uncharacterized protein</fullName>
    </submittedName>
</protein>
<comment type="caution">
    <text evidence="1">The sequence shown here is derived from an EMBL/GenBank/DDBJ whole genome shotgun (WGS) entry which is preliminary data.</text>
</comment>
<dbReference type="RefSeq" id="WP_099152587.1">
    <property type="nucleotide sequence ID" value="NZ_PDUD01000028.1"/>
</dbReference>
<keyword evidence="2" id="KW-1185">Reference proteome</keyword>
<dbReference type="EMBL" id="PDUD01000028">
    <property type="protein sequence ID" value="PHN03874.1"/>
    <property type="molecule type" value="Genomic_DNA"/>
</dbReference>
<evidence type="ECO:0000313" key="2">
    <source>
        <dbReference type="Proteomes" id="UP000223913"/>
    </source>
</evidence>
<name>A0A2D0N5U7_FLAN2</name>
<proteinExistence type="predicted"/>
<dbReference type="OrthoDB" id="3637315at2"/>
<accession>A0A2D0N5U7</accession>
<reference evidence="1 2" key="1">
    <citation type="submission" date="2017-10" db="EMBL/GenBank/DDBJ databases">
        <title>The draft genome sequence of Lewinella nigricans NBRC 102662.</title>
        <authorList>
            <person name="Wang K."/>
        </authorList>
    </citation>
    <scope>NUCLEOTIDE SEQUENCE [LARGE SCALE GENOMIC DNA]</scope>
    <source>
        <strain evidence="1 2">NBRC 102662</strain>
    </source>
</reference>
<dbReference type="AlphaFoldDB" id="A0A2D0N5U7"/>
<evidence type="ECO:0000313" key="1">
    <source>
        <dbReference type="EMBL" id="PHN03874.1"/>
    </source>
</evidence>
<gene>
    <name evidence="1" type="ORF">CRP01_23655</name>
</gene>